<accession>A0ABR3JR99</accession>
<feature type="transmembrane region" description="Helical" evidence="2">
    <location>
        <begin position="355"/>
        <end position="373"/>
    </location>
</feature>
<evidence type="ECO:0000313" key="3">
    <source>
        <dbReference type="EMBL" id="KAL0958027.1"/>
    </source>
</evidence>
<evidence type="ECO:0000256" key="2">
    <source>
        <dbReference type="SAM" id="Phobius"/>
    </source>
</evidence>
<keyword evidence="2" id="KW-0472">Membrane</keyword>
<keyword evidence="2" id="KW-1133">Transmembrane helix</keyword>
<evidence type="ECO:0008006" key="5">
    <source>
        <dbReference type="Google" id="ProtNLM"/>
    </source>
</evidence>
<evidence type="ECO:0000313" key="4">
    <source>
        <dbReference type="Proteomes" id="UP001556367"/>
    </source>
</evidence>
<keyword evidence="4" id="KW-1185">Reference proteome</keyword>
<evidence type="ECO:0000256" key="1">
    <source>
        <dbReference type="SAM" id="MobiDB-lite"/>
    </source>
</evidence>
<reference evidence="4" key="1">
    <citation type="submission" date="2024-06" db="EMBL/GenBank/DDBJ databases">
        <title>Multi-omics analyses provide insights into the biosynthesis of the anticancer antibiotic pleurotin in Hohenbuehelia grisea.</title>
        <authorList>
            <person name="Weaver J.A."/>
            <person name="Alberti F."/>
        </authorList>
    </citation>
    <scope>NUCLEOTIDE SEQUENCE [LARGE SCALE GENOMIC DNA]</scope>
    <source>
        <strain evidence="4">T-177</strain>
    </source>
</reference>
<feature type="transmembrane region" description="Helical" evidence="2">
    <location>
        <begin position="283"/>
        <end position="304"/>
    </location>
</feature>
<gene>
    <name evidence="3" type="ORF">HGRIS_000203</name>
</gene>
<dbReference type="EMBL" id="JASNQZ010000004">
    <property type="protein sequence ID" value="KAL0958027.1"/>
    <property type="molecule type" value="Genomic_DNA"/>
</dbReference>
<proteinExistence type="predicted"/>
<feature type="transmembrane region" description="Helical" evidence="2">
    <location>
        <begin position="141"/>
        <end position="161"/>
    </location>
</feature>
<keyword evidence="2" id="KW-0812">Transmembrane</keyword>
<feature type="transmembrane region" description="Helical" evidence="2">
    <location>
        <begin position="243"/>
        <end position="263"/>
    </location>
</feature>
<protein>
    <recommendedName>
        <fullName evidence="5">Integral membrane protein</fullName>
    </recommendedName>
</protein>
<feature type="transmembrane region" description="Helical" evidence="2">
    <location>
        <begin position="105"/>
        <end position="129"/>
    </location>
</feature>
<comment type="caution">
    <text evidence="3">The sequence shown here is derived from an EMBL/GenBank/DDBJ whole genome shotgun (WGS) entry which is preliminary data.</text>
</comment>
<dbReference type="Proteomes" id="UP001556367">
    <property type="component" value="Unassembled WGS sequence"/>
</dbReference>
<name>A0ABR3JR99_9AGAR</name>
<sequence>MSDTIPAAQHNPKSVHPLWHHDLHPSVKKHASGNALPNIFFGRAIHPTHAVLSHPTAGLKRWNSRHHRKNRHILETPTSGLLRAGRNVWMGLGHLTRLEYWNISWWVAVSFTLGSVVWVINGFIVFLPLANPRVPLDMSAAGWSAWVGATIFEVGAIMGVLEAWNRDDTANFGWGVETSLRARTRPSRDHEKSRIGNPKDSSSRTQDLDPDSDSGPADSDTGLEKPARRWKWFSADPKYWRELGFLAAAVQCAAATIFWISGFTGLPQIFDAIEPKPGLLDGVYWTPQVVGGSGFIVSSVLLMLETQHTWYKPALTSLGWHIAAWNIIGAVGFTLCGALGYAASASHGASYQSSLSTFWGGWAFLIGSVIQWYESVNSA</sequence>
<organism evidence="3 4">
    <name type="scientific">Hohenbuehelia grisea</name>
    <dbReference type="NCBI Taxonomy" id="104357"/>
    <lineage>
        <taxon>Eukaryota</taxon>
        <taxon>Fungi</taxon>
        <taxon>Dikarya</taxon>
        <taxon>Basidiomycota</taxon>
        <taxon>Agaricomycotina</taxon>
        <taxon>Agaricomycetes</taxon>
        <taxon>Agaricomycetidae</taxon>
        <taxon>Agaricales</taxon>
        <taxon>Pleurotineae</taxon>
        <taxon>Pleurotaceae</taxon>
        <taxon>Hohenbuehelia</taxon>
    </lineage>
</organism>
<feature type="transmembrane region" description="Helical" evidence="2">
    <location>
        <begin position="324"/>
        <end position="343"/>
    </location>
</feature>
<feature type="region of interest" description="Disordered" evidence="1">
    <location>
        <begin position="183"/>
        <end position="223"/>
    </location>
</feature>